<accession>A0ABT2TTL2</accession>
<protein>
    <recommendedName>
        <fullName evidence="3">Transcriptional regulator</fullName>
    </recommendedName>
</protein>
<evidence type="ECO:0000313" key="1">
    <source>
        <dbReference type="EMBL" id="MCU6765573.1"/>
    </source>
</evidence>
<reference evidence="1 2" key="1">
    <citation type="journal article" date="2021" name="ISME Commun">
        <title>Automated analysis of genomic sequences facilitates high-throughput and comprehensive description of bacteria.</title>
        <authorList>
            <person name="Hitch T.C.A."/>
        </authorList>
    </citation>
    <scope>NUCLEOTIDE SEQUENCE [LARGE SCALE GENOMIC DNA]</scope>
    <source>
        <strain evidence="1 2">Sanger_23</strain>
    </source>
</reference>
<keyword evidence="2" id="KW-1185">Reference proteome</keyword>
<proteinExistence type="predicted"/>
<evidence type="ECO:0008006" key="3">
    <source>
        <dbReference type="Google" id="ProtNLM"/>
    </source>
</evidence>
<dbReference type="EMBL" id="JAOQJL010000015">
    <property type="protein sequence ID" value="MCU6765573.1"/>
    <property type="molecule type" value="Genomic_DNA"/>
</dbReference>
<dbReference type="RefSeq" id="WP_158421534.1">
    <property type="nucleotide sequence ID" value="NZ_JAOQJL010000015.1"/>
</dbReference>
<name>A0ABT2TTL2_9FIRM</name>
<evidence type="ECO:0000313" key="2">
    <source>
        <dbReference type="Proteomes" id="UP001652409"/>
    </source>
</evidence>
<comment type="caution">
    <text evidence="1">The sequence shown here is derived from an EMBL/GenBank/DDBJ whole genome shotgun (WGS) entry which is preliminary data.</text>
</comment>
<sequence>MEVRITRELLDNYRKIKREIPILEYELRELWLTDKGMGNSVILNGKNGSKKPETVVGFDCEKYNRRKRTLNQKKVQAEAVEKWIDDIPDGQTRCVFKMFYRDGMSWDKIATKTGFSQSPDYPRLMIRDKFLKDQGIK</sequence>
<organism evidence="1 2">
    <name type="scientific">Blautia ammoniilytica</name>
    <dbReference type="NCBI Taxonomy" id="2981782"/>
    <lineage>
        <taxon>Bacteria</taxon>
        <taxon>Bacillati</taxon>
        <taxon>Bacillota</taxon>
        <taxon>Clostridia</taxon>
        <taxon>Lachnospirales</taxon>
        <taxon>Lachnospiraceae</taxon>
        <taxon>Blautia</taxon>
    </lineage>
</organism>
<dbReference type="Proteomes" id="UP001652409">
    <property type="component" value="Unassembled WGS sequence"/>
</dbReference>
<gene>
    <name evidence="1" type="ORF">OCV61_09125</name>
</gene>